<reference evidence="2" key="2">
    <citation type="submission" date="2023-06" db="EMBL/GenBank/DDBJ databases">
        <authorList>
            <consortium name="Lawrence Berkeley National Laboratory"/>
            <person name="Haridas S."/>
            <person name="Hensen N."/>
            <person name="Bonometti L."/>
            <person name="Westerberg I."/>
            <person name="Brannstrom I.O."/>
            <person name="Guillou S."/>
            <person name="Cros-Aarteil S."/>
            <person name="Calhoun S."/>
            <person name="Kuo A."/>
            <person name="Mondo S."/>
            <person name="Pangilinan J."/>
            <person name="Riley R."/>
            <person name="LaButti K."/>
            <person name="Andreopoulos B."/>
            <person name="Lipzen A."/>
            <person name="Chen C."/>
            <person name="Yanf M."/>
            <person name="Daum C."/>
            <person name="Ng V."/>
            <person name="Clum A."/>
            <person name="Steindorff A."/>
            <person name="Ohm R."/>
            <person name="Martin F."/>
            <person name="Silar P."/>
            <person name="Natvig D."/>
            <person name="Lalanne C."/>
            <person name="Gautier V."/>
            <person name="Ament-velasquez S.L."/>
            <person name="Kruys A."/>
            <person name="Hutchinson M.I."/>
            <person name="Powell A.J."/>
            <person name="Barry K."/>
            <person name="Miller A.N."/>
            <person name="Grigoriev I.V."/>
            <person name="Debuchy R."/>
            <person name="Gladieux P."/>
            <person name="Thoren M.H."/>
            <person name="Johannesson H."/>
        </authorList>
    </citation>
    <scope>NUCLEOTIDE SEQUENCE</scope>
    <source>
        <strain evidence="2">CBS 232.78</strain>
    </source>
</reference>
<protein>
    <submittedName>
        <fullName evidence="2">Uncharacterized protein</fullName>
    </submittedName>
</protein>
<feature type="compositionally biased region" description="Polar residues" evidence="1">
    <location>
        <begin position="537"/>
        <end position="558"/>
    </location>
</feature>
<feature type="region of interest" description="Disordered" evidence="1">
    <location>
        <begin position="464"/>
        <end position="671"/>
    </location>
</feature>
<dbReference type="EMBL" id="JAULSW010000005">
    <property type="protein sequence ID" value="KAK3381829.1"/>
    <property type="molecule type" value="Genomic_DNA"/>
</dbReference>
<feature type="compositionally biased region" description="Basic residues" evidence="1">
    <location>
        <begin position="354"/>
        <end position="363"/>
    </location>
</feature>
<comment type="caution">
    <text evidence="2">The sequence shown here is derived from an EMBL/GenBank/DDBJ whole genome shotgun (WGS) entry which is preliminary data.</text>
</comment>
<dbReference type="AlphaFoldDB" id="A0AAE0NHY5"/>
<feature type="compositionally biased region" description="Polar residues" evidence="1">
    <location>
        <begin position="271"/>
        <end position="283"/>
    </location>
</feature>
<feature type="compositionally biased region" description="Polar residues" evidence="1">
    <location>
        <begin position="56"/>
        <end position="96"/>
    </location>
</feature>
<evidence type="ECO:0000313" key="2">
    <source>
        <dbReference type="EMBL" id="KAK3381829.1"/>
    </source>
</evidence>
<dbReference type="Proteomes" id="UP001285441">
    <property type="component" value="Unassembled WGS sequence"/>
</dbReference>
<evidence type="ECO:0000256" key="1">
    <source>
        <dbReference type="SAM" id="MobiDB-lite"/>
    </source>
</evidence>
<feature type="compositionally biased region" description="Low complexity" evidence="1">
    <location>
        <begin position="464"/>
        <end position="489"/>
    </location>
</feature>
<feature type="compositionally biased region" description="Polar residues" evidence="1">
    <location>
        <begin position="432"/>
        <end position="442"/>
    </location>
</feature>
<organism evidence="2 3">
    <name type="scientific">Podospora didyma</name>
    <dbReference type="NCBI Taxonomy" id="330526"/>
    <lineage>
        <taxon>Eukaryota</taxon>
        <taxon>Fungi</taxon>
        <taxon>Dikarya</taxon>
        <taxon>Ascomycota</taxon>
        <taxon>Pezizomycotina</taxon>
        <taxon>Sordariomycetes</taxon>
        <taxon>Sordariomycetidae</taxon>
        <taxon>Sordariales</taxon>
        <taxon>Podosporaceae</taxon>
        <taxon>Podospora</taxon>
    </lineage>
</organism>
<feature type="region of interest" description="Disordered" evidence="1">
    <location>
        <begin position="1"/>
        <end position="159"/>
    </location>
</feature>
<feature type="region of interest" description="Disordered" evidence="1">
    <location>
        <begin position="268"/>
        <end position="446"/>
    </location>
</feature>
<reference evidence="2" key="1">
    <citation type="journal article" date="2023" name="Mol. Phylogenet. Evol.">
        <title>Genome-scale phylogeny and comparative genomics of the fungal order Sordariales.</title>
        <authorList>
            <person name="Hensen N."/>
            <person name="Bonometti L."/>
            <person name="Westerberg I."/>
            <person name="Brannstrom I.O."/>
            <person name="Guillou S."/>
            <person name="Cros-Aarteil S."/>
            <person name="Calhoun S."/>
            <person name="Haridas S."/>
            <person name="Kuo A."/>
            <person name="Mondo S."/>
            <person name="Pangilinan J."/>
            <person name="Riley R."/>
            <person name="LaButti K."/>
            <person name="Andreopoulos B."/>
            <person name="Lipzen A."/>
            <person name="Chen C."/>
            <person name="Yan M."/>
            <person name="Daum C."/>
            <person name="Ng V."/>
            <person name="Clum A."/>
            <person name="Steindorff A."/>
            <person name="Ohm R.A."/>
            <person name="Martin F."/>
            <person name="Silar P."/>
            <person name="Natvig D.O."/>
            <person name="Lalanne C."/>
            <person name="Gautier V."/>
            <person name="Ament-Velasquez S.L."/>
            <person name="Kruys A."/>
            <person name="Hutchinson M.I."/>
            <person name="Powell A.J."/>
            <person name="Barry K."/>
            <person name="Miller A.N."/>
            <person name="Grigoriev I.V."/>
            <person name="Debuchy R."/>
            <person name="Gladieux P."/>
            <person name="Hiltunen Thoren M."/>
            <person name="Johannesson H."/>
        </authorList>
    </citation>
    <scope>NUCLEOTIDE SEQUENCE</scope>
    <source>
        <strain evidence="2">CBS 232.78</strain>
    </source>
</reference>
<feature type="compositionally biased region" description="Basic and acidic residues" evidence="1">
    <location>
        <begin position="371"/>
        <end position="382"/>
    </location>
</feature>
<feature type="region of interest" description="Disordered" evidence="1">
    <location>
        <begin position="199"/>
        <end position="226"/>
    </location>
</feature>
<feature type="compositionally biased region" description="Gly residues" evidence="1">
    <location>
        <begin position="648"/>
        <end position="659"/>
    </location>
</feature>
<feature type="compositionally biased region" description="Low complexity" evidence="1">
    <location>
        <begin position="403"/>
        <end position="430"/>
    </location>
</feature>
<feature type="compositionally biased region" description="Polar residues" evidence="1">
    <location>
        <begin position="213"/>
        <end position="224"/>
    </location>
</feature>
<name>A0AAE0NHY5_9PEZI</name>
<accession>A0AAE0NHY5</accession>
<keyword evidence="3" id="KW-1185">Reference proteome</keyword>
<gene>
    <name evidence="2" type="ORF">B0H63DRAFT_546524</name>
</gene>
<feature type="compositionally biased region" description="Basic residues" evidence="1">
    <location>
        <begin position="315"/>
        <end position="324"/>
    </location>
</feature>
<proteinExistence type="predicted"/>
<evidence type="ECO:0000313" key="3">
    <source>
        <dbReference type="Proteomes" id="UP001285441"/>
    </source>
</evidence>
<sequence length="671" mass="71993">MAFKRASRHDVAERFGGGLGQATGVRLPTSRSVVKKDTSATDADPTTPRRAGSKKSIFTPSGGSVNPAETITQSYPQYQQKTRNPETVASDTSPTRLASERKALPISRYSKLHSRSPDRKSGEVHWNAELSASADGPPKTTAKQDVGTPTKISRKSTVLRSSPVHPLLLSRTHSVKISTVGTAEPASTTVQRIENKDNRHLNQGTDGMEYSTERPSLNGSTPRKSSIRWPSPSLFFPNFDKSRDAALGKAHPSLPIMVSTTVAVSTHRVSDTSPSSEGSSFTTAIEGGSNARRYTLPSSSTLLKQGPIEDLTRPPRNRLQKKRRESPVKERISLFKHLSRSSTSVMSLPVVGRAKSHNSKPHSRSNPLDSIDQKIRAWEPKRATGSKLLRALSLSGGRDRTASPKTSKGTSAKSSGKSSGKGSGTNTKRSSLTDSNGNSGQDRFSLVPRRDSTFFVKETTWKVASGNSSAGPPQSSSSATATTTASSSTEVVDKTADSNPTLFPMRRTMSGRILPARKSYGAIDSTKPNWEVHGDPPSSSSEQHLQFAVSHSRNSSSTIHDRAKSPAPPRRKSRSRYPSPFSKMMGRDILKTSRASPVLTHNDGAPAKQARRSSFSWGKRAAAAAFGVGRRLKERRTSLSRHSISGVSTGGGAAGGGGRESPSPVAPHHED</sequence>